<keyword evidence="2" id="KW-0235">DNA replication</keyword>
<reference evidence="11 12" key="1">
    <citation type="submission" date="2017-10" db="EMBL/GenBank/DDBJ databases">
        <title>Comparative genomics in systemic dimorphic fungi from Ajellomycetaceae.</title>
        <authorList>
            <person name="Munoz J.F."/>
            <person name="Mcewen J.G."/>
            <person name="Clay O.K."/>
            <person name="Cuomo C.A."/>
        </authorList>
    </citation>
    <scope>NUCLEOTIDE SEQUENCE [LARGE SCALE GENOMIC DNA]</scope>
    <source>
        <strain evidence="11 12">UAMH130</strain>
    </source>
</reference>
<dbReference type="Proteomes" id="UP000224080">
    <property type="component" value="Unassembled WGS sequence"/>
</dbReference>
<evidence type="ECO:0000259" key="8">
    <source>
        <dbReference type="Pfam" id="PF11600"/>
    </source>
</evidence>
<feature type="region of interest" description="Disordered" evidence="7">
    <location>
        <begin position="1"/>
        <end position="298"/>
    </location>
</feature>
<dbReference type="PANTHER" id="PTHR15272:SF0">
    <property type="entry name" value="CHROMATIN ASSEMBLY FACTOR 1 SUBUNIT A"/>
    <property type="match status" value="1"/>
</dbReference>
<keyword evidence="3" id="KW-0227">DNA damage</keyword>
<feature type="compositionally biased region" description="Polar residues" evidence="7">
    <location>
        <begin position="257"/>
        <end position="266"/>
    </location>
</feature>
<dbReference type="Pfam" id="PF21796">
    <property type="entry name" value="Cac1_C"/>
    <property type="match status" value="1"/>
</dbReference>
<keyword evidence="4" id="KW-0143">Chaperone</keyword>
<dbReference type="GO" id="GO:0033186">
    <property type="term" value="C:CAF-1 complex"/>
    <property type="evidence" value="ECO:0007669"/>
    <property type="project" value="TreeGrafter"/>
</dbReference>
<feature type="region of interest" description="Disordered" evidence="7">
    <location>
        <begin position="454"/>
        <end position="496"/>
    </location>
</feature>
<dbReference type="InterPro" id="IPR048800">
    <property type="entry name" value="Cac1-like_C"/>
</dbReference>
<evidence type="ECO:0000256" key="2">
    <source>
        <dbReference type="ARBA" id="ARBA00022705"/>
    </source>
</evidence>
<feature type="compositionally biased region" description="Low complexity" evidence="7">
    <location>
        <begin position="1"/>
        <end position="15"/>
    </location>
</feature>
<comment type="caution">
    <text evidence="11">The sequence shown here is derived from an EMBL/GenBank/DDBJ whole genome shotgun (WGS) entry which is preliminary data.</text>
</comment>
<protein>
    <recommendedName>
        <fullName evidence="13">Chromatin assembly factor 1 subunit A</fullName>
    </recommendedName>
</protein>
<keyword evidence="6" id="KW-0539">Nucleus</keyword>
<dbReference type="GO" id="GO:0006260">
    <property type="term" value="P:DNA replication"/>
    <property type="evidence" value="ECO:0007669"/>
    <property type="project" value="UniProtKB-KW"/>
</dbReference>
<feature type="domain" description="Chromatin assembly factor 1 subunit Cac1-like C-terminal" evidence="10">
    <location>
        <begin position="636"/>
        <end position="690"/>
    </location>
</feature>
<dbReference type="Pfam" id="PF11600">
    <property type="entry name" value="CAF1A_acidic"/>
    <property type="match status" value="1"/>
</dbReference>
<name>A0A2B7XF43_9EURO</name>
<dbReference type="GO" id="GO:0006281">
    <property type="term" value="P:DNA repair"/>
    <property type="evidence" value="ECO:0007669"/>
    <property type="project" value="UniProtKB-KW"/>
</dbReference>
<dbReference type="GO" id="GO:0005634">
    <property type="term" value="C:nucleus"/>
    <property type="evidence" value="ECO:0007669"/>
    <property type="project" value="UniProtKB-SubCell"/>
</dbReference>
<evidence type="ECO:0000313" key="12">
    <source>
        <dbReference type="Proteomes" id="UP000224080"/>
    </source>
</evidence>
<evidence type="ECO:0000256" key="7">
    <source>
        <dbReference type="SAM" id="MobiDB-lite"/>
    </source>
</evidence>
<evidence type="ECO:0000256" key="1">
    <source>
        <dbReference type="ARBA" id="ARBA00004123"/>
    </source>
</evidence>
<keyword evidence="12" id="KW-1185">Reference proteome</keyword>
<dbReference type="PANTHER" id="PTHR15272">
    <property type="entry name" value="CHROMATIN ASSEMBLY FACTOR 1 SUBUNIT A CAF-1 SUBUNIT A"/>
    <property type="match status" value="1"/>
</dbReference>
<gene>
    <name evidence="11" type="ORF">GX51_01896</name>
</gene>
<evidence type="ECO:0000256" key="3">
    <source>
        <dbReference type="ARBA" id="ARBA00022763"/>
    </source>
</evidence>
<dbReference type="GO" id="GO:0006334">
    <property type="term" value="P:nucleosome assembly"/>
    <property type="evidence" value="ECO:0007669"/>
    <property type="project" value="TreeGrafter"/>
</dbReference>
<evidence type="ECO:0008006" key="13">
    <source>
        <dbReference type="Google" id="ProtNLM"/>
    </source>
</evidence>
<feature type="compositionally biased region" description="Polar residues" evidence="7">
    <location>
        <begin position="120"/>
        <end position="131"/>
    </location>
</feature>
<feature type="domain" description="Chromatin assembly factor 1 subunit A dimerization" evidence="9">
    <location>
        <begin position="410"/>
        <end position="483"/>
    </location>
</feature>
<evidence type="ECO:0000259" key="9">
    <source>
        <dbReference type="Pfam" id="PF12253"/>
    </source>
</evidence>
<dbReference type="STRING" id="2060905.A0A2B7XF43"/>
<dbReference type="InterPro" id="IPR021644">
    <property type="entry name" value="CAF-1_p150_acidic"/>
</dbReference>
<feature type="compositionally biased region" description="Low complexity" evidence="7">
    <location>
        <begin position="82"/>
        <end position="99"/>
    </location>
</feature>
<keyword evidence="5" id="KW-0234">DNA repair</keyword>
<evidence type="ECO:0000313" key="11">
    <source>
        <dbReference type="EMBL" id="PGH07352.1"/>
    </source>
</evidence>
<feature type="compositionally biased region" description="Basic and acidic residues" evidence="7">
    <location>
        <begin position="165"/>
        <end position="247"/>
    </location>
</feature>
<dbReference type="InterPro" id="IPR022043">
    <property type="entry name" value="CAF1A_DD"/>
</dbReference>
<dbReference type="OrthoDB" id="79480at2759"/>
<evidence type="ECO:0000256" key="5">
    <source>
        <dbReference type="ARBA" id="ARBA00023204"/>
    </source>
</evidence>
<dbReference type="Pfam" id="PF12253">
    <property type="entry name" value="CAF1A_dimeriz"/>
    <property type="match status" value="1"/>
</dbReference>
<accession>A0A2B7XF43</accession>
<evidence type="ECO:0000256" key="6">
    <source>
        <dbReference type="ARBA" id="ARBA00023242"/>
    </source>
</evidence>
<proteinExistence type="predicted"/>
<organism evidence="11 12">
    <name type="scientific">Blastomyces parvus</name>
    <dbReference type="NCBI Taxonomy" id="2060905"/>
    <lineage>
        <taxon>Eukaryota</taxon>
        <taxon>Fungi</taxon>
        <taxon>Dikarya</taxon>
        <taxon>Ascomycota</taxon>
        <taxon>Pezizomycotina</taxon>
        <taxon>Eurotiomycetes</taxon>
        <taxon>Eurotiomycetidae</taxon>
        <taxon>Onygenales</taxon>
        <taxon>Ajellomycetaceae</taxon>
        <taxon>Blastomyces</taxon>
    </lineage>
</organism>
<evidence type="ECO:0000256" key="4">
    <source>
        <dbReference type="ARBA" id="ARBA00023186"/>
    </source>
</evidence>
<feature type="domain" description="Chromatin assembly factor 1 p150 subunit acidic region" evidence="8">
    <location>
        <begin position="154"/>
        <end position="267"/>
    </location>
</feature>
<evidence type="ECO:0000259" key="10">
    <source>
        <dbReference type="Pfam" id="PF21796"/>
    </source>
</evidence>
<dbReference type="EMBL" id="PDNC01000015">
    <property type="protein sequence ID" value="PGH07352.1"/>
    <property type="molecule type" value="Genomic_DNA"/>
</dbReference>
<dbReference type="AlphaFoldDB" id="A0A2B7XF43"/>
<sequence length="691" mass="76607">MGGEPLPGSTSPSTLSRKRSFSEVDGCVQKVNLQDNNGGTGLPEVVAPNDGLKGSTTTHTAGMKSEIHQIHPSIETAGIPQSTTTTKSSSASISTASLSVDSLPHANTPDPSILSPIPVPNSTSNVQNQDQTPSPPPAASPATPGLVLPNNNKKRKLSPASKQARALEKEMKEKQKAEEKARKDEERKKKEEERKKKEEEKKRKDEEREEERRKREEKKKAKDEERLAREEEKKKRDEERMKKEKSQMRLNAFFAKPTTSNSTSTAKAVGGGNSIPVNESSGGPAATKSEPKPLSDYEQEFPPFFLQSHVKLAPPHRFERDVDSLKHACEKLDSLFKKATSSEEEIPAMSFRPSELFDMLPYRRRQGKPNGPTVREILLEMQGAASNTIDLTGEKKTQNPGDLLRKIPMKVLKFSEDVRPPYQGTFTKRLPEPEARRLCRNPFGRIVRDFNYDYDSEAEWEEPEEGEELDSEGEEELSEDGDGDMDDFLDDGDDDAVGGRRRVIVGDLEPVCSGIHWEGEGDIDPMMSSCRMEVISETLNFPIDPFSSEYWSKPTAASRSPLKHLTHLSNQSLDRAGAVTNNLSQKQLSQSSGLLQPPSTLPSNLTTTLPSGQSTLLPVAPSNQKPRRPFPPDQVAEFKEVIAGSNLTKAGLIEVLKKRFPKVSKDIIKDTLTSTAQRLGQKEADKKWVLI</sequence>
<comment type="subcellular location">
    <subcellularLocation>
        <location evidence="1">Nucleus</location>
    </subcellularLocation>
</comment>